<comment type="caution">
    <text evidence="9">The sequence shown here is derived from an EMBL/GenBank/DDBJ whole genome shotgun (WGS) entry which is preliminary data.</text>
</comment>
<dbReference type="Gene3D" id="1.10.3730.20">
    <property type="match status" value="1"/>
</dbReference>
<evidence type="ECO:0000256" key="7">
    <source>
        <dbReference type="SAM" id="Phobius"/>
    </source>
</evidence>
<dbReference type="SUPFAM" id="SSF103481">
    <property type="entry name" value="Multidrug resistance efflux transporter EmrE"/>
    <property type="match status" value="2"/>
</dbReference>
<keyword evidence="10" id="KW-1185">Reference proteome</keyword>
<sequence>MTYWRSVLLVLAGACSYGVLSVIMKFAFHAGFTPYELSGGQLVFGALIMSVVALFLSRERFRLRHLLILLPSSLMMAGTSLFYHRAVSDIPASLAIVLLFQFTWIGVLIESIADRKWPGPEKWVSLVLLGIGTVLASGLAETGLKDVSFTGLIYGLLSGFTFAMVIFLSGRLAPDMNPYLRSAVSIGLAALILSLAYPPTFLINGRLWDGLLPYALLVACFGSAIPILCLSIGVPRIGNGLATILSAAELPTVVLLSSLVLREQVSLSQWGGVLMILAAIAVPQIKWNRLFAPAREPHRHGM</sequence>
<keyword evidence="5 7" id="KW-1133">Transmembrane helix</keyword>
<keyword evidence="6 7" id="KW-0472">Membrane</keyword>
<evidence type="ECO:0000313" key="9">
    <source>
        <dbReference type="EMBL" id="MDA5110483.1"/>
    </source>
</evidence>
<evidence type="ECO:0000256" key="2">
    <source>
        <dbReference type="ARBA" id="ARBA00007362"/>
    </source>
</evidence>
<dbReference type="AlphaFoldDB" id="A0A9X3TV55"/>
<reference evidence="9" key="1">
    <citation type="submission" date="2022-12" db="EMBL/GenBank/DDBJ databases">
        <title>Draft genome sequence of the thermophilic strain Brevibacillus thermoruber HT42, isolated from Los Humeros, Puebla, Mexico, with biotechnological potential.</title>
        <authorList>
            <person name="Lara Sanchez J."/>
            <person name="Solis Palacios R."/>
            <person name="Bustos Baena A.S."/>
            <person name="Ruz Baez A.E."/>
            <person name="Espinosa Luna G."/>
            <person name="Oliart Ros R.M."/>
        </authorList>
    </citation>
    <scope>NUCLEOTIDE SEQUENCE</scope>
    <source>
        <strain evidence="9">HT42</strain>
    </source>
</reference>
<evidence type="ECO:0000256" key="5">
    <source>
        <dbReference type="ARBA" id="ARBA00022989"/>
    </source>
</evidence>
<accession>A0A9X3TV55</accession>
<dbReference type="InterPro" id="IPR000620">
    <property type="entry name" value="EamA_dom"/>
</dbReference>
<dbReference type="PANTHER" id="PTHR42920">
    <property type="entry name" value="OS03G0707200 PROTEIN-RELATED"/>
    <property type="match status" value="1"/>
</dbReference>
<feature type="domain" description="EamA" evidence="8">
    <location>
        <begin position="150"/>
        <end position="281"/>
    </location>
</feature>
<gene>
    <name evidence="9" type="ORF">O3V59_19275</name>
</gene>
<keyword evidence="4 7" id="KW-0812">Transmembrane</keyword>
<dbReference type="Proteomes" id="UP001151071">
    <property type="component" value="Unassembled WGS sequence"/>
</dbReference>
<feature type="transmembrane region" description="Helical" evidence="7">
    <location>
        <begin position="179"/>
        <end position="199"/>
    </location>
</feature>
<feature type="transmembrane region" description="Helical" evidence="7">
    <location>
        <begin position="63"/>
        <end position="84"/>
    </location>
</feature>
<keyword evidence="3" id="KW-1003">Cell membrane</keyword>
<dbReference type="Pfam" id="PF00892">
    <property type="entry name" value="EamA"/>
    <property type="match status" value="2"/>
</dbReference>
<dbReference type="GO" id="GO:0005886">
    <property type="term" value="C:plasma membrane"/>
    <property type="evidence" value="ECO:0007669"/>
    <property type="project" value="UniProtKB-SubCell"/>
</dbReference>
<feature type="transmembrane region" description="Helical" evidence="7">
    <location>
        <begin position="267"/>
        <end position="285"/>
    </location>
</feature>
<evidence type="ECO:0000256" key="3">
    <source>
        <dbReference type="ARBA" id="ARBA00022475"/>
    </source>
</evidence>
<dbReference type="InterPro" id="IPR051258">
    <property type="entry name" value="Diverse_Substrate_Transporter"/>
</dbReference>
<dbReference type="RefSeq" id="WP_271140791.1">
    <property type="nucleotide sequence ID" value="NZ_JAPYYP010000032.1"/>
</dbReference>
<feature type="transmembrane region" description="Helical" evidence="7">
    <location>
        <begin position="123"/>
        <end position="140"/>
    </location>
</feature>
<evidence type="ECO:0000256" key="1">
    <source>
        <dbReference type="ARBA" id="ARBA00004651"/>
    </source>
</evidence>
<organism evidence="9 10">
    <name type="scientific">Brevibacillus thermoruber</name>
    <dbReference type="NCBI Taxonomy" id="33942"/>
    <lineage>
        <taxon>Bacteria</taxon>
        <taxon>Bacillati</taxon>
        <taxon>Bacillota</taxon>
        <taxon>Bacilli</taxon>
        <taxon>Bacillales</taxon>
        <taxon>Paenibacillaceae</taxon>
        <taxon>Brevibacillus</taxon>
    </lineage>
</organism>
<evidence type="ECO:0000256" key="6">
    <source>
        <dbReference type="ARBA" id="ARBA00023136"/>
    </source>
</evidence>
<dbReference type="EMBL" id="JAPYYP010000032">
    <property type="protein sequence ID" value="MDA5110483.1"/>
    <property type="molecule type" value="Genomic_DNA"/>
</dbReference>
<proteinExistence type="inferred from homology"/>
<feature type="domain" description="EamA" evidence="8">
    <location>
        <begin position="6"/>
        <end position="137"/>
    </location>
</feature>
<comment type="similarity">
    <text evidence="2">Belongs to the EamA transporter family.</text>
</comment>
<feature type="transmembrane region" description="Helical" evidence="7">
    <location>
        <begin position="152"/>
        <end position="172"/>
    </location>
</feature>
<evidence type="ECO:0000313" key="10">
    <source>
        <dbReference type="Proteomes" id="UP001151071"/>
    </source>
</evidence>
<comment type="subcellular location">
    <subcellularLocation>
        <location evidence="1">Cell membrane</location>
        <topology evidence="1">Multi-pass membrane protein</topology>
    </subcellularLocation>
</comment>
<protein>
    <submittedName>
        <fullName evidence="9">DMT family transporter</fullName>
    </submittedName>
</protein>
<feature type="transmembrane region" description="Helical" evidence="7">
    <location>
        <begin position="37"/>
        <end position="56"/>
    </location>
</feature>
<name>A0A9X3TV55_9BACL</name>
<evidence type="ECO:0000259" key="8">
    <source>
        <dbReference type="Pfam" id="PF00892"/>
    </source>
</evidence>
<evidence type="ECO:0000256" key="4">
    <source>
        <dbReference type="ARBA" id="ARBA00022692"/>
    </source>
</evidence>
<dbReference type="PANTHER" id="PTHR42920:SF11">
    <property type="entry name" value="INNER MEMBRANE PROTEIN YTFF"/>
    <property type="match status" value="1"/>
</dbReference>
<feature type="transmembrane region" description="Helical" evidence="7">
    <location>
        <begin position="211"/>
        <end position="234"/>
    </location>
</feature>
<feature type="transmembrane region" description="Helical" evidence="7">
    <location>
        <begin position="241"/>
        <end position="261"/>
    </location>
</feature>
<feature type="transmembrane region" description="Helical" evidence="7">
    <location>
        <begin position="90"/>
        <end position="111"/>
    </location>
</feature>
<dbReference type="InterPro" id="IPR037185">
    <property type="entry name" value="EmrE-like"/>
</dbReference>